<dbReference type="Gene3D" id="2.30.130.40">
    <property type="entry name" value="LON domain-like"/>
    <property type="match status" value="1"/>
</dbReference>
<protein>
    <submittedName>
        <fullName evidence="2">Uncharacterized protein, similar to the N-terminal domain of Lon protease</fullName>
    </submittedName>
</protein>
<dbReference type="PROSITE" id="PS51787">
    <property type="entry name" value="LON_N"/>
    <property type="match status" value="1"/>
</dbReference>
<dbReference type="Pfam" id="PF02190">
    <property type="entry name" value="LON_substr_bdg"/>
    <property type="match status" value="1"/>
</dbReference>
<dbReference type="GO" id="GO:0006508">
    <property type="term" value="P:proteolysis"/>
    <property type="evidence" value="ECO:0007669"/>
    <property type="project" value="UniProtKB-KW"/>
</dbReference>
<proteinExistence type="predicted"/>
<sequence>MAAPTELPDAIPLFPLGGALLFPDAQLPLHVFEPRYRRLVKDAMEGRRVIGMIQPRGDEGRAPPLYPVGCLGAIAGLEALDDGRFNLILQGVRRFRLVRELDVTTPYRQAQVEYLPEEPDDALGLANRAELEGEARAFADALGYQVDWDALGSLDDETLVHLIAQVAPFDVASKQALLEAGSVPDRAELLVQFMSFQRMLPGGAGGPATFQ</sequence>
<evidence type="ECO:0000313" key="2">
    <source>
        <dbReference type="EMBL" id="CAA9480515.1"/>
    </source>
</evidence>
<gene>
    <name evidence="2" type="ORF">AVDCRST_MAG39-133</name>
</gene>
<keyword evidence="2" id="KW-0645">Protease</keyword>
<evidence type="ECO:0000259" key="1">
    <source>
        <dbReference type="PROSITE" id="PS51787"/>
    </source>
</evidence>
<organism evidence="2">
    <name type="scientific">uncultured Sphingomonadaceae bacterium</name>
    <dbReference type="NCBI Taxonomy" id="169976"/>
    <lineage>
        <taxon>Bacteria</taxon>
        <taxon>Pseudomonadati</taxon>
        <taxon>Pseudomonadota</taxon>
        <taxon>Alphaproteobacteria</taxon>
        <taxon>Sphingomonadales</taxon>
        <taxon>Sphingomonadaceae</taxon>
        <taxon>environmental samples</taxon>
    </lineage>
</organism>
<name>A0A6J4RW89_9SPHN</name>
<keyword evidence="2" id="KW-0378">Hydrolase</keyword>
<dbReference type="PANTHER" id="PTHR46732">
    <property type="entry name" value="ATP-DEPENDENT PROTEASE LA (LON) DOMAIN PROTEIN"/>
    <property type="match status" value="1"/>
</dbReference>
<dbReference type="AlphaFoldDB" id="A0A6J4RW89"/>
<dbReference type="InterPro" id="IPR046336">
    <property type="entry name" value="Lon_prtase_N_sf"/>
</dbReference>
<dbReference type="SUPFAM" id="SSF88697">
    <property type="entry name" value="PUA domain-like"/>
    <property type="match status" value="1"/>
</dbReference>
<dbReference type="InterPro" id="IPR015947">
    <property type="entry name" value="PUA-like_sf"/>
</dbReference>
<dbReference type="PANTHER" id="PTHR46732:SF8">
    <property type="entry name" value="ATP-DEPENDENT PROTEASE LA (LON) DOMAIN PROTEIN"/>
    <property type="match status" value="1"/>
</dbReference>
<accession>A0A6J4RW89</accession>
<dbReference type="Gene3D" id="1.20.58.1480">
    <property type="match status" value="1"/>
</dbReference>
<dbReference type="GO" id="GO:0008233">
    <property type="term" value="F:peptidase activity"/>
    <property type="evidence" value="ECO:0007669"/>
    <property type="project" value="UniProtKB-KW"/>
</dbReference>
<dbReference type="InterPro" id="IPR003111">
    <property type="entry name" value="Lon_prtase_N"/>
</dbReference>
<dbReference type="EMBL" id="CADCVW010000009">
    <property type="protein sequence ID" value="CAA9480515.1"/>
    <property type="molecule type" value="Genomic_DNA"/>
</dbReference>
<dbReference type="SMART" id="SM00464">
    <property type="entry name" value="LON"/>
    <property type="match status" value="1"/>
</dbReference>
<reference evidence="2" key="1">
    <citation type="submission" date="2020-02" db="EMBL/GenBank/DDBJ databases">
        <authorList>
            <person name="Meier V. D."/>
        </authorList>
    </citation>
    <scope>NUCLEOTIDE SEQUENCE</scope>
    <source>
        <strain evidence="2">AVDCRST_MAG39</strain>
    </source>
</reference>
<feature type="domain" description="Lon N-terminal" evidence="1">
    <location>
        <begin position="11"/>
        <end position="198"/>
    </location>
</feature>